<name>A0ABS8NF45_9BACT</name>
<organism evidence="2 3">
    <name type="scientific">Rhodopirellula halodulae</name>
    <dbReference type="NCBI Taxonomy" id="2894198"/>
    <lineage>
        <taxon>Bacteria</taxon>
        <taxon>Pseudomonadati</taxon>
        <taxon>Planctomycetota</taxon>
        <taxon>Planctomycetia</taxon>
        <taxon>Pirellulales</taxon>
        <taxon>Pirellulaceae</taxon>
        <taxon>Rhodopirellula</taxon>
    </lineage>
</organism>
<comment type="caution">
    <text evidence="2">The sequence shown here is derived from an EMBL/GenBank/DDBJ whole genome shotgun (WGS) entry which is preliminary data.</text>
</comment>
<evidence type="ECO:0000259" key="1">
    <source>
        <dbReference type="SMART" id="SM01321"/>
    </source>
</evidence>
<gene>
    <name evidence="2" type="ORF">LOC71_02265</name>
</gene>
<accession>A0ABS8NF45</accession>
<dbReference type="Proteomes" id="UP001430306">
    <property type="component" value="Unassembled WGS sequence"/>
</dbReference>
<protein>
    <submittedName>
        <fullName evidence="2">Transposase</fullName>
    </submittedName>
</protein>
<evidence type="ECO:0000313" key="3">
    <source>
        <dbReference type="Proteomes" id="UP001430306"/>
    </source>
</evidence>
<dbReference type="Gene3D" id="3.30.70.1290">
    <property type="entry name" value="Transposase IS200-like"/>
    <property type="match status" value="1"/>
</dbReference>
<dbReference type="InterPro" id="IPR052715">
    <property type="entry name" value="RAYT_transposase"/>
</dbReference>
<evidence type="ECO:0000313" key="2">
    <source>
        <dbReference type="EMBL" id="MCC9641081.1"/>
    </source>
</evidence>
<keyword evidence="3" id="KW-1185">Reference proteome</keyword>
<dbReference type="Pfam" id="PF01797">
    <property type="entry name" value="Y1_Tnp"/>
    <property type="match status" value="1"/>
</dbReference>
<sequence length="115" mass="13546">MRSRTIAEIVAKSLLHFDGSRYEMGDFVIMPNHVHLLATFPTERDMRKQAASWMRFTARQINVRLGTSGHFWQQEPFDHLVRSSEQYEMLRNYIADNPKKAGLTTGNFLHHRRED</sequence>
<dbReference type="SMART" id="SM01321">
    <property type="entry name" value="Y1_Tnp"/>
    <property type="match status" value="1"/>
</dbReference>
<dbReference type="PANTHER" id="PTHR36966">
    <property type="entry name" value="REP-ASSOCIATED TYROSINE TRANSPOSASE"/>
    <property type="match status" value="1"/>
</dbReference>
<feature type="domain" description="Transposase IS200-like" evidence="1">
    <location>
        <begin position="2"/>
        <end position="97"/>
    </location>
</feature>
<dbReference type="InterPro" id="IPR002686">
    <property type="entry name" value="Transposase_17"/>
</dbReference>
<dbReference type="PANTHER" id="PTHR36966:SF1">
    <property type="entry name" value="REP-ASSOCIATED TYROSINE TRANSPOSASE"/>
    <property type="match status" value="1"/>
</dbReference>
<proteinExistence type="predicted"/>
<dbReference type="SUPFAM" id="SSF143422">
    <property type="entry name" value="Transposase IS200-like"/>
    <property type="match status" value="1"/>
</dbReference>
<reference evidence="2" key="1">
    <citation type="submission" date="2021-11" db="EMBL/GenBank/DDBJ databases">
        <title>Genome sequence.</title>
        <authorList>
            <person name="Sun Q."/>
        </authorList>
    </citation>
    <scope>NUCLEOTIDE SEQUENCE</scope>
    <source>
        <strain evidence="2">JC740</strain>
    </source>
</reference>
<dbReference type="InterPro" id="IPR036515">
    <property type="entry name" value="Transposase_17_sf"/>
</dbReference>
<dbReference type="EMBL" id="JAJKFW010000004">
    <property type="protein sequence ID" value="MCC9641081.1"/>
    <property type="molecule type" value="Genomic_DNA"/>
</dbReference>